<dbReference type="GO" id="GO:0016020">
    <property type="term" value="C:membrane"/>
    <property type="evidence" value="ECO:0007669"/>
    <property type="project" value="UniProtKB-SubCell"/>
</dbReference>
<keyword evidence="8" id="KW-1185">Reference proteome</keyword>
<keyword evidence="4 5" id="KW-0472">Membrane</keyword>
<evidence type="ECO:0000256" key="5">
    <source>
        <dbReference type="SAM" id="Phobius"/>
    </source>
</evidence>
<evidence type="ECO:0000259" key="6">
    <source>
        <dbReference type="Pfam" id="PF07298"/>
    </source>
</evidence>
<proteinExistence type="predicted"/>
<dbReference type="Pfam" id="PF07298">
    <property type="entry name" value="NnrU"/>
    <property type="match status" value="1"/>
</dbReference>
<comment type="caution">
    <text evidence="7">The sequence shown here is derived from an EMBL/GenBank/DDBJ whole genome shotgun (WGS) entry which is preliminary data.</text>
</comment>
<reference evidence="7 8" key="1">
    <citation type="submission" date="2019-09" db="EMBL/GenBank/DDBJ databases">
        <title>Genome sequence of Rhodovastum atsumiense, a diverse member of the Acetobacteraceae family of non-sulfur purple photosynthetic bacteria.</title>
        <authorList>
            <person name="Meyer T."/>
            <person name="Kyndt J."/>
        </authorList>
    </citation>
    <scope>NUCLEOTIDE SEQUENCE [LARGE SCALE GENOMIC DNA]</scope>
    <source>
        <strain evidence="7 8">DSM 21279</strain>
    </source>
</reference>
<feature type="transmembrane region" description="Helical" evidence="5">
    <location>
        <begin position="86"/>
        <end position="112"/>
    </location>
</feature>
<feature type="transmembrane region" description="Helical" evidence="5">
    <location>
        <begin position="45"/>
        <end position="66"/>
    </location>
</feature>
<organism evidence="7 8">
    <name type="scientific">Rhodovastum atsumiense</name>
    <dbReference type="NCBI Taxonomy" id="504468"/>
    <lineage>
        <taxon>Bacteria</taxon>
        <taxon>Pseudomonadati</taxon>
        <taxon>Pseudomonadota</taxon>
        <taxon>Alphaproteobacteria</taxon>
        <taxon>Acetobacterales</taxon>
        <taxon>Acetobacteraceae</taxon>
        <taxon>Rhodovastum</taxon>
    </lineage>
</organism>
<name>A0A5M6IPA5_9PROT</name>
<evidence type="ECO:0000313" key="7">
    <source>
        <dbReference type="EMBL" id="KAA5610081.1"/>
    </source>
</evidence>
<feature type="transmembrane region" description="Helical" evidence="5">
    <location>
        <begin position="14"/>
        <end position="33"/>
    </location>
</feature>
<evidence type="ECO:0000313" key="8">
    <source>
        <dbReference type="Proteomes" id="UP000325255"/>
    </source>
</evidence>
<feature type="domain" description="NnrU" evidence="6">
    <location>
        <begin position="14"/>
        <end position="235"/>
    </location>
</feature>
<dbReference type="Proteomes" id="UP000325255">
    <property type="component" value="Unassembled WGS sequence"/>
</dbReference>
<gene>
    <name evidence="7" type="ORF">F1189_20925</name>
</gene>
<keyword evidence="3 5" id="KW-1133">Transmembrane helix</keyword>
<dbReference type="InterPro" id="IPR009915">
    <property type="entry name" value="NnrU_dom"/>
</dbReference>
<feature type="transmembrane region" description="Helical" evidence="5">
    <location>
        <begin position="148"/>
        <end position="168"/>
    </location>
</feature>
<evidence type="ECO:0000256" key="3">
    <source>
        <dbReference type="ARBA" id="ARBA00022989"/>
    </source>
</evidence>
<protein>
    <submittedName>
        <fullName evidence="7">NnrU family protein</fullName>
    </submittedName>
</protein>
<feature type="transmembrane region" description="Helical" evidence="5">
    <location>
        <begin position="124"/>
        <end position="142"/>
    </location>
</feature>
<comment type="subcellular location">
    <subcellularLocation>
        <location evidence="1">Membrane</location>
        <topology evidence="1">Multi-pass membrane protein</topology>
    </subcellularLocation>
</comment>
<keyword evidence="2 5" id="KW-0812">Transmembrane</keyword>
<accession>A0A5M6IPA5</accession>
<feature type="transmembrane region" description="Helical" evidence="5">
    <location>
        <begin position="213"/>
        <end position="231"/>
    </location>
</feature>
<dbReference type="RefSeq" id="WP_150042823.1">
    <property type="nucleotide sequence ID" value="NZ_OW485601.1"/>
</dbReference>
<dbReference type="EMBL" id="VWPK01000038">
    <property type="protein sequence ID" value="KAA5610081.1"/>
    <property type="molecule type" value="Genomic_DNA"/>
</dbReference>
<evidence type="ECO:0000256" key="2">
    <source>
        <dbReference type="ARBA" id="ARBA00022692"/>
    </source>
</evidence>
<dbReference type="AlphaFoldDB" id="A0A5M6IPA5"/>
<sequence>MTWFGPEFTAWNELAAAIILFMLAHVLPARPFLRDRLTDALGEEGYLLVYSAVSLVLLGWLIVATGRAPHIQLWPFEPWQLWVPNVLMPLACLLLAFGFGAPNPLSFGGWAVERFEADRPGIAGITRHPLLLATLFWSGGHIVPNGDLAHVILFGSFAFFSLIGMPVTDARKQRQLGRRTWLWLAGRTSLVPFAALLSGRWQPSLHRFSVRRLGVAGLIYLAFLALHPWLIGVSPLPDLPDLPGLSGLSIPDIQMPHFR</sequence>
<dbReference type="OrthoDB" id="5293641at2"/>
<evidence type="ECO:0000256" key="1">
    <source>
        <dbReference type="ARBA" id="ARBA00004141"/>
    </source>
</evidence>
<evidence type="ECO:0000256" key="4">
    <source>
        <dbReference type="ARBA" id="ARBA00023136"/>
    </source>
</evidence>